<dbReference type="STRING" id="3827.A0A1S2YKE3"/>
<dbReference type="eggNOG" id="ENOG502S134">
    <property type="taxonomic scope" value="Eukaryota"/>
</dbReference>
<sequence>MDYSLAALKLLCSQLKHAREVPSQKSFTLGGILFQRAWLQGVLLSSSDSGDGSLLLDDGTGLIQLSLSGEFRHRQFKPGMYVMVVGGYFARAGEPPIIKVHKIVDLSLSPDREAMWYLEVIEAYKLFYQPLVEEFM</sequence>
<accession>A0A1S2YKE3</accession>
<dbReference type="Gene3D" id="2.40.50.140">
    <property type="entry name" value="Nucleic acid-binding proteins"/>
    <property type="match status" value="1"/>
</dbReference>
<dbReference type="GO" id="GO:0016607">
    <property type="term" value="C:nuclear speck"/>
    <property type="evidence" value="ECO:0007669"/>
    <property type="project" value="TreeGrafter"/>
</dbReference>
<dbReference type="Proteomes" id="UP000087171">
    <property type="component" value="Chromosome Ca6"/>
</dbReference>
<dbReference type="RefSeq" id="XP_004506127.2">
    <property type="nucleotide sequence ID" value="XM_004506070.3"/>
</dbReference>
<dbReference type="GO" id="GO:0006281">
    <property type="term" value="P:DNA repair"/>
    <property type="evidence" value="ECO:0007669"/>
    <property type="project" value="TreeGrafter"/>
</dbReference>
<evidence type="ECO:0000313" key="3">
    <source>
        <dbReference type="RefSeq" id="XP_004506127.2"/>
    </source>
</evidence>
<dbReference type="AlphaFoldDB" id="A0A1S2YKE3"/>
<dbReference type="GO" id="GO:2000042">
    <property type="term" value="P:negative regulation of double-strand break repair via homologous recombination"/>
    <property type="evidence" value="ECO:0007669"/>
    <property type="project" value="TreeGrafter"/>
</dbReference>
<dbReference type="GeneID" id="101499092"/>
<keyword evidence="1" id="KW-1185">Reference proteome</keyword>
<dbReference type="FunFam" id="2.40.50.140:FF:000345">
    <property type="entry name" value="RecQ-mediated genome instability-like protein"/>
    <property type="match status" value="1"/>
</dbReference>
<dbReference type="PANTHER" id="PTHR33962">
    <property type="entry name" value="RECQ-MEDIATED GENOME INSTABILITY PROTEIN 2 RMI2"/>
    <property type="match status" value="1"/>
</dbReference>
<evidence type="ECO:0000313" key="2">
    <source>
        <dbReference type="RefSeq" id="XP_004506120.1"/>
    </source>
</evidence>
<dbReference type="OrthoDB" id="59690at2759"/>
<dbReference type="InterPro" id="IPR032245">
    <property type="entry name" value="RMI2"/>
</dbReference>
<reference evidence="2 3" key="2">
    <citation type="submission" date="2025-04" db="UniProtKB">
        <authorList>
            <consortium name="RefSeq"/>
        </authorList>
    </citation>
    <scope>IDENTIFICATION</scope>
    <source>
        <tissue evidence="2 3">Etiolated seedlings</tissue>
    </source>
</reference>
<protein>
    <submittedName>
        <fullName evidence="2">RecQ-mediated genome instability protein 2 isoform X1</fullName>
    </submittedName>
    <submittedName>
        <fullName evidence="3">RecQ-mediated genome instability protein 2 isoform X2</fullName>
    </submittedName>
</protein>
<evidence type="ECO:0000313" key="1">
    <source>
        <dbReference type="Proteomes" id="UP000087171"/>
    </source>
</evidence>
<dbReference type="InterPro" id="IPR012340">
    <property type="entry name" value="NA-bd_OB-fold"/>
</dbReference>
<dbReference type="PaxDb" id="3827-XP_004506120.1"/>
<dbReference type="KEGG" id="cam:101499092"/>
<organism evidence="1 3">
    <name type="scientific">Cicer arietinum</name>
    <name type="common">Chickpea</name>
    <name type="synonym">Garbanzo</name>
    <dbReference type="NCBI Taxonomy" id="3827"/>
    <lineage>
        <taxon>Eukaryota</taxon>
        <taxon>Viridiplantae</taxon>
        <taxon>Streptophyta</taxon>
        <taxon>Embryophyta</taxon>
        <taxon>Tracheophyta</taxon>
        <taxon>Spermatophyta</taxon>
        <taxon>Magnoliopsida</taxon>
        <taxon>eudicotyledons</taxon>
        <taxon>Gunneridae</taxon>
        <taxon>Pentapetalae</taxon>
        <taxon>rosids</taxon>
        <taxon>fabids</taxon>
        <taxon>Fabales</taxon>
        <taxon>Fabaceae</taxon>
        <taxon>Papilionoideae</taxon>
        <taxon>50 kb inversion clade</taxon>
        <taxon>NPAAA clade</taxon>
        <taxon>Hologalegina</taxon>
        <taxon>IRL clade</taxon>
        <taxon>Cicereae</taxon>
        <taxon>Cicer</taxon>
    </lineage>
</organism>
<name>A0A1S2YKE3_CICAR</name>
<proteinExistence type="predicted"/>
<dbReference type="GO" id="GO:0043007">
    <property type="term" value="P:maintenance of rDNA"/>
    <property type="evidence" value="ECO:0007669"/>
    <property type="project" value="TreeGrafter"/>
</dbReference>
<gene>
    <name evidence="2 3" type="primary">LOC101499092</name>
</gene>
<dbReference type="GO" id="GO:0005829">
    <property type="term" value="C:cytosol"/>
    <property type="evidence" value="ECO:0007669"/>
    <property type="project" value="TreeGrafter"/>
</dbReference>
<dbReference type="RefSeq" id="XP_004506120.1">
    <property type="nucleotide sequence ID" value="XM_004506063.3"/>
</dbReference>
<dbReference type="Pfam" id="PF16100">
    <property type="entry name" value="RMI2"/>
    <property type="match status" value="1"/>
</dbReference>
<dbReference type="PANTHER" id="PTHR33962:SF1">
    <property type="entry name" value="RECQ-MEDIATED GENOME INSTABILITY PROTEIN 2"/>
    <property type="match status" value="1"/>
</dbReference>
<reference evidence="1" key="1">
    <citation type="journal article" date="2013" name="Nat. Biotechnol.">
        <title>Draft genome sequence of chickpea (Cicer arietinum) provides a resource for trait improvement.</title>
        <authorList>
            <person name="Varshney R.K."/>
            <person name="Song C."/>
            <person name="Saxena R.K."/>
            <person name="Azam S."/>
            <person name="Yu S."/>
            <person name="Sharpe A.G."/>
            <person name="Cannon S."/>
            <person name="Baek J."/>
            <person name="Rosen B.D."/>
            <person name="Tar'an B."/>
            <person name="Millan T."/>
            <person name="Zhang X."/>
            <person name="Ramsay L.D."/>
            <person name="Iwata A."/>
            <person name="Wang Y."/>
            <person name="Nelson W."/>
            <person name="Farmer A.D."/>
            <person name="Gaur P.M."/>
            <person name="Soderlund C."/>
            <person name="Penmetsa R.V."/>
            <person name="Xu C."/>
            <person name="Bharti A.K."/>
            <person name="He W."/>
            <person name="Winter P."/>
            <person name="Zhao S."/>
            <person name="Hane J.K."/>
            <person name="Carrasquilla-Garcia N."/>
            <person name="Condie J.A."/>
            <person name="Upadhyaya H.D."/>
            <person name="Luo M.C."/>
            <person name="Thudi M."/>
            <person name="Gowda C.L."/>
            <person name="Singh N.P."/>
            <person name="Lichtenzveig J."/>
            <person name="Gali K.K."/>
            <person name="Rubio J."/>
            <person name="Nadarajan N."/>
            <person name="Dolezel J."/>
            <person name="Bansal K.C."/>
            <person name="Xu X."/>
            <person name="Edwards D."/>
            <person name="Zhang G."/>
            <person name="Kahl G."/>
            <person name="Gil J."/>
            <person name="Singh K.B."/>
            <person name="Datta S.K."/>
            <person name="Jackson S.A."/>
            <person name="Wang J."/>
            <person name="Cook D.R."/>
        </authorList>
    </citation>
    <scope>NUCLEOTIDE SEQUENCE [LARGE SCALE GENOMIC DNA]</scope>
    <source>
        <strain evidence="1">cv. CDC Frontier</strain>
    </source>
</reference>
<dbReference type="GO" id="GO:0033045">
    <property type="term" value="P:regulation of sister chromatid segregation"/>
    <property type="evidence" value="ECO:0007669"/>
    <property type="project" value="TreeGrafter"/>
</dbReference>